<reference evidence="1 2" key="1">
    <citation type="submission" date="2023-05" db="EMBL/GenBank/DDBJ databases">
        <authorList>
            <person name="Guo Y."/>
        </authorList>
    </citation>
    <scope>NUCLEOTIDE SEQUENCE [LARGE SCALE GENOMIC DNA]</scope>
    <source>
        <strain evidence="1 2">GR2756</strain>
    </source>
</reference>
<gene>
    <name evidence="1" type="ORF">RQX22_09710</name>
</gene>
<protein>
    <submittedName>
        <fullName evidence="1">DUF1697 domain-containing protein</fullName>
    </submittedName>
</protein>
<proteinExistence type="predicted"/>
<dbReference type="SUPFAM" id="SSF160379">
    <property type="entry name" value="SP0830-like"/>
    <property type="match status" value="1"/>
</dbReference>
<organism evidence="1 2">
    <name type="scientific">Sphingosinicella rhizophila</name>
    <dbReference type="NCBI Taxonomy" id="3050082"/>
    <lineage>
        <taxon>Bacteria</taxon>
        <taxon>Pseudomonadati</taxon>
        <taxon>Pseudomonadota</taxon>
        <taxon>Alphaproteobacteria</taxon>
        <taxon>Sphingomonadales</taxon>
        <taxon>Sphingosinicellaceae</taxon>
        <taxon>Sphingosinicella</taxon>
    </lineage>
</organism>
<dbReference type="InterPro" id="IPR012545">
    <property type="entry name" value="DUF1697"/>
</dbReference>
<keyword evidence="2" id="KW-1185">Reference proteome</keyword>
<dbReference type="Proteomes" id="UP001259572">
    <property type="component" value="Unassembled WGS sequence"/>
</dbReference>
<comment type="caution">
    <text evidence="1">The sequence shown here is derived from an EMBL/GenBank/DDBJ whole genome shotgun (WGS) entry which is preliminary data.</text>
</comment>
<name>A0ABU3Q744_9SPHN</name>
<dbReference type="EMBL" id="JAVUPU010000004">
    <property type="protein sequence ID" value="MDT9599225.1"/>
    <property type="molecule type" value="Genomic_DNA"/>
</dbReference>
<dbReference type="Gene3D" id="3.30.70.1280">
    <property type="entry name" value="SP0830-like domains"/>
    <property type="match status" value="1"/>
</dbReference>
<dbReference type="RefSeq" id="WP_315725954.1">
    <property type="nucleotide sequence ID" value="NZ_JAVUPU010000004.1"/>
</dbReference>
<dbReference type="PANTHER" id="PTHR36439:SF1">
    <property type="entry name" value="DUF1697 DOMAIN-CONTAINING PROTEIN"/>
    <property type="match status" value="1"/>
</dbReference>
<evidence type="ECO:0000313" key="1">
    <source>
        <dbReference type="EMBL" id="MDT9599225.1"/>
    </source>
</evidence>
<dbReference type="PANTHER" id="PTHR36439">
    <property type="entry name" value="BLL4334 PROTEIN"/>
    <property type="match status" value="1"/>
</dbReference>
<dbReference type="PIRSF" id="PIRSF008502">
    <property type="entry name" value="UCP008502"/>
    <property type="match status" value="1"/>
</dbReference>
<dbReference type="Pfam" id="PF08002">
    <property type="entry name" value="DUF1697"/>
    <property type="match status" value="1"/>
</dbReference>
<accession>A0ABU3Q744</accession>
<evidence type="ECO:0000313" key="2">
    <source>
        <dbReference type="Proteomes" id="UP001259572"/>
    </source>
</evidence>
<sequence>MARFVALLRGINVGGHRRLPMADLRRVAEGIGLADVRTYVASGNLVFASVKDARTLETLLEEAIAGHFGFAVDVIVRSAAQWQAYVASNPLPDESRAHPHLVMIAVGKGKPGKAEVDALRARASPREKVRVAGDAIWFFFGDGAGRSKLGSAGKGGWTSRNWRTALKLREMLEE</sequence>